<keyword evidence="2 4" id="KW-0238">DNA-binding</keyword>
<dbReference type="SUPFAM" id="SSF46689">
    <property type="entry name" value="Homeodomain-like"/>
    <property type="match status" value="1"/>
</dbReference>
<proteinExistence type="predicted"/>
<keyword evidence="1" id="KW-0805">Transcription regulation</keyword>
<keyword evidence="3" id="KW-0804">Transcription</keyword>
<dbReference type="InterPro" id="IPR009057">
    <property type="entry name" value="Homeodomain-like_sf"/>
</dbReference>
<evidence type="ECO:0000256" key="1">
    <source>
        <dbReference type="ARBA" id="ARBA00023015"/>
    </source>
</evidence>
<sequence length="184" mass="20865">MESRNKILHTARRLFKDCGVHSVSMHQIAQCAHVGQGTLYRHYAHKGDLCLELLKESAENFLKDVTNWVETSRGQLPPYDILESVIRQIIDFTDINTSLLTAVNSSKFISNNPFYQYIHRLIRSLVAELQPEGSPVDATLTSDIILAATSPALYMFERDERGYTKEQVFDAIRLTCLSGLKVPH</sequence>
<dbReference type="InterPro" id="IPR001647">
    <property type="entry name" value="HTH_TetR"/>
</dbReference>
<evidence type="ECO:0000313" key="7">
    <source>
        <dbReference type="Proteomes" id="UP001579974"/>
    </source>
</evidence>
<evidence type="ECO:0000259" key="5">
    <source>
        <dbReference type="PROSITE" id="PS50977"/>
    </source>
</evidence>
<dbReference type="PROSITE" id="PS50977">
    <property type="entry name" value="HTH_TETR_2"/>
    <property type="match status" value="1"/>
</dbReference>
<evidence type="ECO:0000256" key="3">
    <source>
        <dbReference type="ARBA" id="ARBA00023163"/>
    </source>
</evidence>
<keyword evidence="7" id="KW-1185">Reference proteome</keyword>
<protein>
    <submittedName>
        <fullName evidence="6">TetR/AcrR family transcriptional regulator</fullName>
    </submittedName>
</protein>
<dbReference type="PANTHER" id="PTHR30055">
    <property type="entry name" value="HTH-TYPE TRANSCRIPTIONAL REGULATOR RUTR"/>
    <property type="match status" value="1"/>
</dbReference>
<dbReference type="PRINTS" id="PR00455">
    <property type="entry name" value="HTHTETR"/>
</dbReference>
<dbReference type="Gene3D" id="1.10.357.10">
    <property type="entry name" value="Tetracycline Repressor, domain 2"/>
    <property type="match status" value="1"/>
</dbReference>
<evidence type="ECO:0000313" key="6">
    <source>
        <dbReference type="EMBL" id="MFB5192258.1"/>
    </source>
</evidence>
<dbReference type="EMBL" id="JBDXSU010000019">
    <property type="protein sequence ID" value="MFB5192258.1"/>
    <property type="molecule type" value="Genomic_DNA"/>
</dbReference>
<feature type="DNA-binding region" description="H-T-H motif" evidence="4">
    <location>
        <begin position="24"/>
        <end position="43"/>
    </location>
</feature>
<dbReference type="Pfam" id="PF00440">
    <property type="entry name" value="TetR_N"/>
    <property type="match status" value="1"/>
</dbReference>
<dbReference type="PANTHER" id="PTHR30055:SF240">
    <property type="entry name" value="HTH-TYPE TRANSCRIPTIONAL REGULATOR ACRR"/>
    <property type="match status" value="1"/>
</dbReference>
<dbReference type="InterPro" id="IPR050109">
    <property type="entry name" value="HTH-type_TetR-like_transc_reg"/>
</dbReference>
<feature type="domain" description="HTH tetR-type" evidence="5">
    <location>
        <begin position="1"/>
        <end position="61"/>
    </location>
</feature>
<dbReference type="Proteomes" id="UP001579974">
    <property type="component" value="Unassembled WGS sequence"/>
</dbReference>
<comment type="caution">
    <text evidence="6">The sequence shown here is derived from an EMBL/GenBank/DDBJ whole genome shotgun (WGS) entry which is preliminary data.</text>
</comment>
<accession>A0ABV5AJD8</accession>
<organism evidence="6 7">
    <name type="scientific">Alicyclobacillus fastidiosus</name>
    <dbReference type="NCBI Taxonomy" id="392011"/>
    <lineage>
        <taxon>Bacteria</taxon>
        <taxon>Bacillati</taxon>
        <taxon>Bacillota</taxon>
        <taxon>Bacilli</taxon>
        <taxon>Bacillales</taxon>
        <taxon>Alicyclobacillaceae</taxon>
        <taxon>Alicyclobacillus</taxon>
    </lineage>
</organism>
<evidence type="ECO:0000256" key="4">
    <source>
        <dbReference type="PROSITE-ProRule" id="PRU00335"/>
    </source>
</evidence>
<reference evidence="6 7" key="1">
    <citation type="journal article" date="2024" name="Int. J. Mol. Sci.">
        <title>Exploration of Alicyclobacillus spp. Genome in Search of Antibiotic Resistance.</title>
        <authorList>
            <person name="Bucka-Kolendo J."/>
            <person name="Kiousi D.E."/>
            <person name="Dekowska A."/>
            <person name="Mikolajczuk-Szczyrba A."/>
            <person name="Karadedos D.M."/>
            <person name="Michael P."/>
            <person name="Galanis A."/>
            <person name="Sokolowska B."/>
        </authorList>
    </citation>
    <scope>NUCLEOTIDE SEQUENCE [LARGE SCALE GENOMIC DNA]</scope>
    <source>
        <strain evidence="6 7">KKP 3000</strain>
    </source>
</reference>
<gene>
    <name evidence="6" type="ORF">KKP3000_001053</name>
</gene>
<name>A0ABV5AJD8_9BACL</name>
<evidence type="ECO:0000256" key="2">
    <source>
        <dbReference type="ARBA" id="ARBA00023125"/>
    </source>
</evidence>